<dbReference type="Proteomes" id="UP000238378">
    <property type="component" value="Unassembled WGS sequence"/>
</dbReference>
<dbReference type="EMBL" id="JAVLAO010000001">
    <property type="protein sequence ID" value="MDT7038775.1"/>
    <property type="molecule type" value="Genomic_DNA"/>
</dbReference>
<dbReference type="EMBL" id="RDCJ01000107">
    <property type="protein sequence ID" value="RMW44983.1"/>
    <property type="molecule type" value="Genomic_DNA"/>
</dbReference>
<feature type="transmembrane region" description="Helical" evidence="1">
    <location>
        <begin position="12"/>
        <end position="30"/>
    </location>
</feature>
<dbReference type="Proteomes" id="UP001263852">
    <property type="component" value="Unassembled WGS sequence"/>
</dbReference>
<reference evidence="4" key="5">
    <citation type="submission" date="2023-08" db="EMBL/GenBank/DDBJ databases">
        <authorList>
            <person name="Page C.A."/>
            <person name="Perez-Diaz I.M."/>
        </authorList>
    </citation>
    <scope>NUCLEOTIDE SEQUENCE</scope>
    <source>
        <strain evidence="4">1.8.9</strain>
        <strain evidence="3">7.8.46</strain>
    </source>
</reference>
<evidence type="ECO:0000313" key="6">
    <source>
        <dbReference type="EMBL" id="RMW44983.1"/>
    </source>
</evidence>
<reference evidence="2" key="4">
    <citation type="journal article" date="2023" name="Front Nutr">
        <title>Lactiplantibacillus pentosus P2020 protects the hyperuricemia and renal inflammation in mice.</title>
        <authorList>
            <person name="Wang Z."/>
            <person name="Song L."/>
            <person name="Li X."/>
            <person name="Xiao Y."/>
            <person name="Huang Y."/>
            <person name="Zhang Y."/>
            <person name="Li J."/>
            <person name="Li M."/>
            <person name="Ren Z."/>
        </authorList>
    </citation>
    <scope>NUCLEOTIDE SEQUENCE</scope>
    <source>
        <strain evidence="2">P2000</strain>
    </source>
</reference>
<dbReference type="EMBL" id="JAVLAQ010000001">
    <property type="protein sequence ID" value="MDT6988548.1"/>
    <property type="molecule type" value="Genomic_DNA"/>
</dbReference>
<gene>
    <name evidence="5" type="ORF">C6Y08_00435</name>
    <name evidence="7" type="ORF">D6U17_17130</name>
    <name evidence="6" type="ORF">D6U18_14010</name>
    <name evidence="2" type="ORF">OOJ94_00760</name>
    <name evidence="3" type="ORF">RI536_00185</name>
    <name evidence="4" type="ORF">RI555_07240</name>
</gene>
<dbReference type="Proteomes" id="UP001151834">
    <property type="component" value="Unassembled WGS sequence"/>
</dbReference>
<keyword evidence="8" id="KW-1185">Reference proteome</keyword>
<organism evidence="4 11">
    <name type="scientific">Lactiplantibacillus pentosus</name>
    <name type="common">Lactobacillus pentosus</name>
    <dbReference type="NCBI Taxonomy" id="1589"/>
    <lineage>
        <taxon>Bacteria</taxon>
        <taxon>Bacillati</taxon>
        <taxon>Bacillota</taxon>
        <taxon>Bacilli</taxon>
        <taxon>Lactobacillales</taxon>
        <taxon>Lactobacillaceae</taxon>
        <taxon>Lactiplantibacillus</taxon>
    </lineage>
</organism>
<feature type="transmembrane region" description="Helical" evidence="1">
    <location>
        <begin position="42"/>
        <end position="65"/>
    </location>
</feature>
<evidence type="ECO:0000313" key="8">
    <source>
        <dbReference type="Proteomes" id="UP000238378"/>
    </source>
</evidence>
<dbReference type="AlphaFoldDB" id="A0A2I0Z2R9"/>
<evidence type="ECO:0000313" key="3">
    <source>
        <dbReference type="EMBL" id="MDT6988548.1"/>
    </source>
</evidence>
<evidence type="ECO:0000313" key="11">
    <source>
        <dbReference type="Proteomes" id="UP001263852"/>
    </source>
</evidence>
<evidence type="ECO:0000313" key="10">
    <source>
        <dbReference type="Proteomes" id="UP000281061"/>
    </source>
</evidence>
<evidence type="ECO:0000313" key="4">
    <source>
        <dbReference type="EMBL" id="MDT7038775.1"/>
    </source>
</evidence>
<evidence type="ECO:0000313" key="7">
    <source>
        <dbReference type="EMBL" id="RMW51390.1"/>
    </source>
</evidence>
<evidence type="ECO:0000313" key="2">
    <source>
        <dbReference type="EMBL" id="MDF2311343.1"/>
    </source>
</evidence>
<dbReference type="RefSeq" id="WP_050338472.1">
    <property type="nucleotide sequence ID" value="NZ_BJZC01000010.1"/>
</dbReference>
<evidence type="ECO:0000256" key="1">
    <source>
        <dbReference type="SAM" id="Phobius"/>
    </source>
</evidence>
<keyword evidence="1" id="KW-1133">Transmembrane helix</keyword>
<reference evidence="5 8" key="1">
    <citation type="submission" date="2018-03" db="EMBL/GenBank/DDBJ databases">
        <title>Draft Genome Sequences of six Lactobacillus pentosus Strains Isolated from Brines of Traditionally Fermented Spanish-Style Green Table Olives.</title>
        <authorList>
            <person name="Calero-Delgado B."/>
            <person name="Martin-Platero A.M."/>
            <person name="Perez-Pulido A.J."/>
            <person name="Benitez-Cabello A."/>
            <person name="Casimiro-Soriguer C.S."/>
            <person name="Martinez-Bueno M."/>
            <person name="Arroyo-Lopez F.N."/>
            <person name="Rodriguez-Gomez F."/>
            <person name="Bautista-Gallego J."/>
            <person name="Garrido-Fernandez A."/>
            <person name="Jimenez-Diaz R."/>
        </authorList>
    </citation>
    <scope>NUCLEOTIDE SEQUENCE [LARGE SCALE GENOMIC DNA]</scope>
    <source>
        <strain evidence="5 8">IG2</strain>
    </source>
</reference>
<reference evidence="2" key="3">
    <citation type="submission" date="2022-11" db="EMBL/GenBank/DDBJ databases">
        <authorList>
            <person name="Wang Z."/>
        </authorList>
    </citation>
    <scope>NUCLEOTIDE SEQUENCE</scope>
    <source>
        <strain evidence="2">P2000</strain>
    </source>
</reference>
<reference evidence="9 10" key="2">
    <citation type="submission" date="2018-10" db="EMBL/GenBank/DDBJ databases">
        <title>Genome sequences of five Lactobacillus pentosus strains isolated from brines of traditionally fermented spanish-style green table olives and differences between them.</title>
        <authorList>
            <person name="Jimenez Diaz R."/>
        </authorList>
    </citation>
    <scope>NUCLEOTIDE SEQUENCE [LARGE SCALE GENOMIC DNA]</scope>
    <source>
        <strain evidence="6 9">IG10</strain>
        <strain evidence="7 10">IG8</strain>
    </source>
</reference>
<dbReference type="EMBL" id="PVOB01000005">
    <property type="protein sequence ID" value="PRO96234.1"/>
    <property type="molecule type" value="Genomic_DNA"/>
</dbReference>
<evidence type="ECO:0000313" key="5">
    <source>
        <dbReference type="EMBL" id="PRO96234.1"/>
    </source>
</evidence>
<dbReference type="Proteomes" id="UP000276249">
    <property type="component" value="Unassembled WGS sequence"/>
</dbReference>
<keyword evidence="1" id="KW-0472">Membrane</keyword>
<dbReference type="Proteomes" id="UP000281061">
    <property type="component" value="Unassembled WGS sequence"/>
</dbReference>
<name>A0A2I0Z2R9_LACPE</name>
<sequence length="69" mass="7899">MKLRRPVRFYRSFWFWLSAVFLWVSVAGFPKTLVTVGDVLCYGILFVLSCAGLVLSFFVFGKAALEQKD</sequence>
<dbReference type="OrthoDB" id="2306426at2"/>
<dbReference type="KEGG" id="lpg:BB562_07090"/>
<accession>A0A2I0Z2R9</accession>
<protein>
    <submittedName>
        <fullName evidence="4">Uncharacterized protein</fullName>
    </submittedName>
</protein>
<keyword evidence="1" id="KW-0812">Transmembrane</keyword>
<proteinExistence type="predicted"/>
<dbReference type="EMBL" id="RDCL01000096">
    <property type="protein sequence ID" value="RMW51390.1"/>
    <property type="molecule type" value="Genomic_DNA"/>
</dbReference>
<dbReference type="EMBL" id="JAPEQV010000001">
    <property type="protein sequence ID" value="MDF2311343.1"/>
    <property type="molecule type" value="Genomic_DNA"/>
</dbReference>
<comment type="caution">
    <text evidence="4">The sequence shown here is derived from an EMBL/GenBank/DDBJ whole genome shotgun (WGS) entry which is preliminary data.</text>
</comment>
<dbReference type="GeneID" id="49394260"/>
<evidence type="ECO:0000313" key="9">
    <source>
        <dbReference type="Proteomes" id="UP000276249"/>
    </source>
</evidence>
<dbReference type="Proteomes" id="UP001267003">
    <property type="component" value="Unassembled WGS sequence"/>
</dbReference>